<evidence type="ECO:0000313" key="2">
    <source>
        <dbReference type="EMBL" id="SEB60023.1"/>
    </source>
</evidence>
<dbReference type="Proteomes" id="UP000036395">
    <property type="component" value="Unassembled WGS sequence"/>
</dbReference>
<protein>
    <submittedName>
        <fullName evidence="1">Uncharacterized protein</fullName>
    </submittedName>
</protein>
<sequence>MNELETRERQRRRALWELERLQPGADQAKLHLAILDDIERRDREEPIGEAWAMSIDELREHVPETEILGRDGHHFVVVLDEHIPEPWKNRFEEASTGSTRLRQGCYASDWRRFLRLWAHEMKHLEAHRTPTLGIS</sequence>
<dbReference type="AlphaFoldDB" id="A0A0J6GZC6"/>
<comment type="caution">
    <text evidence="1">The sequence shown here is derived from an EMBL/GenBank/DDBJ whole genome shotgun (WGS) entry which is preliminary data.</text>
</comment>
<dbReference type="STRING" id="47884.SAMN04490203_0757"/>
<dbReference type="EMBL" id="FNRS01000001">
    <property type="protein sequence ID" value="SEB60023.1"/>
    <property type="molecule type" value="Genomic_DNA"/>
</dbReference>
<dbReference type="Proteomes" id="UP000183155">
    <property type="component" value="Unassembled WGS sequence"/>
</dbReference>
<reference evidence="2 4" key="2">
    <citation type="submission" date="2016-10" db="EMBL/GenBank/DDBJ databases">
        <authorList>
            <person name="Varghese N."/>
            <person name="Submissions S."/>
        </authorList>
    </citation>
    <scope>NUCLEOTIDE SEQUENCE [LARGE SCALE GENOMIC DNA]</scope>
    <source>
        <strain evidence="2 4">BS3652</strain>
    </source>
</reference>
<reference evidence="1 3" key="1">
    <citation type="submission" date="2015-02" db="EMBL/GenBank/DDBJ databases">
        <title>Pseudomonas helleri sp. nov. and Pseudomonas weihenstephanensis sp. nov., isolated from raw cows milk.</title>
        <authorList>
            <person name="von Neubeck M."/>
            <person name="Huptas C."/>
            <person name="Wenning M."/>
            <person name="Scherer S."/>
        </authorList>
    </citation>
    <scope>NUCLEOTIDE SEQUENCE [LARGE SCALE GENOMIC DNA]</scope>
    <source>
        <strain evidence="1 3">DSM 21104</strain>
    </source>
</reference>
<organism evidence="1 3">
    <name type="scientific">Pseudomonas taetrolens</name>
    <dbReference type="NCBI Taxonomy" id="47884"/>
    <lineage>
        <taxon>Bacteria</taxon>
        <taxon>Pseudomonadati</taxon>
        <taxon>Pseudomonadota</taxon>
        <taxon>Gammaproteobacteria</taxon>
        <taxon>Pseudomonadales</taxon>
        <taxon>Pseudomonadaceae</taxon>
        <taxon>Pseudomonas</taxon>
    </lineage>
</organism>
<dbReference type="RefSeq" id="WP_048378311.1">
    <property type="nucleotide sequence ID" value="NZ_FNRS01000001.1"/>
</dbReference>
<proteinExistence type="predicted"/>
<name>A0A0J6GZC6_PSETA</name>
<gene>
    <name evidence="2" type="ORF">SAMN04490203_0757</name>
    <name evidence="1" type="ORF">TU78_02830</name>
</gene>
<evidence type="ECO:0000313" key="4">
    <source>
        <dbReference type="Proteomes" id="UP000183155"/>
    </source>
</evidence>
<keyword evidence="4" id="KW-1185">Reference proteome</keyword>
<dbReference type="EMBL" id="JYLA01000001">
    <property type="protein sequence ID" value="KMM86940.1"/>
    <property type="molecule type" value="Genomic_DNA"/>
</dbReference>
<evidence type="ECO:0000313" key="1">
    <source>
        <dbReference type="EMBL" id="KMM86940.1"/>
    </source>
</evidence>
<dbReference type="PATRIC" id="fig|47884.3.peg.962"/>
<evidence type="ECO:0000313" key="3">
    <source>
        <dbReference type="Proteomes" id="UP000036395"/>
    </source>
</evidence>
<accession>A0A0J6GZC6</accession>